<dbReference type="HOGENOM" id="CLU_2265259_0_0_1"/>
<accession>A0A075AVF7</accession>
<dbReference type="Proteomes" id="UP000030755">
    <property type="component" value="Unassembled WGS sequence"/>
</dbReference>
<keyword evidence="2" id="KW-1185">Reference proteome</keyword>
<reference evidence="1 2" key="1">
    <citation type="journal article" date="2013" name="Curr. Biol.">
        <title>Shared signatures of parasitism and phylogenomics unite Cryptomycota and microsporidia.</title>
        <authorList>
            <person name="James T.Y."/>
            <person name="Pelin A."/>
            <person name="Bonen L."/>
            <person name="Ahrendt S."/>
            <person name="Sain D."/>
            <person name="Corradi N."/>
            <person name="Stajich J.E."/>
        </authorList>
    </citation>
    <scope>NUCLEOTIDE SEQUENCE [LARGE SCALE GENOMIC DNA]</scope>
    <source>
        <strain evidence="1 2">CSF55</strain>
    </source>
</reference>
<name>A0A075AVF7_ROZAC</name>
<dbReference type="EMBL" id="KE560993">
    <property type="protein sequence ID" value="EPZ34100.1"/>
    <property type="molecule type" value="Genomic_DNA"/>
</dbReference>
<evidence type="ECO:0000313" key="1">
    <source>
        <dbReference type="EMBL" id="EPZ34100.1"/>
    </source>
</evidence>
<gene>
    <name evidence="1" type="ORF">O9G_003180</name>
</gene>
<proteinExistence type="predicted"/>
<evidence type="ECO:0000313" key="2">
    <source>
        <dbReference type="Proteomes" id="UP000030755"/>
    </source>
</evidence>
<organism evidence="1 2">
    <name type="scientific">Rozella allomycis (strain CSF55)</name>
    <dbReference type="NCBI Taxonomy" id="988480"/>
    <lineage>
        <taxon>Eukaryota</taxon>
        <taxon>Fungi</taxon>
        <taxon>Fungi incertae sedis</taxon>
        <taxon>Cryptomycota</taxon>
        <taxon>Cryptomycota incertae sedis</taxon>
        <taxon>Rozella</taxon>
    </lineage>
</organism>
<dbReference type="AlphaFoldDB" id="A0A075AVF7"/>
<protein>
    <submittedName>
        <fullName evidence="1">Uncharacterized protein</fullName>
    </submittedName>
</protein>
<sequence>MFLRLFDDTFAQYRTISSGLLNGTEVVRFTLNLTELYLNDAMKEYFSGGTGRLYIETFITGFNNVNDFEFNMPLKNRSLSNSTNSSLLIALPIDSIKTESIAI</sequence>